<keyword evidence="3" id="KW-1185">Reference proteome</keyword>
<sequence length="65" mass="7478">MESPNSSPDQEKEEQQPSELPILSDKDNNVEPSDHVPPLVLADLERDDSEFAFLATRLVRLYRRL</sequence>
<proteinExistence type="predicted"/>
<gene>
    <name evidence="2" type="ORF">PENFLA_c141G09406</name>
</gene>
<name>A0A1V6S3F8_9EURO</name>
<dbReference type="Proteomes" id="UP000191342">
    <property type="component" value="Unassembled WGS sequence"/>
</dbReference>
<evidence type="ECO:0000313" key="3">
    <source>
        <dbReference type="Proteomes" id="UP000191342"/>
    </source>
</evidence>
<protein>
    <submittedName>
        <fullName evidence="2">Uncharacterized protein</fullName>
    </submittedName>
</protein>
<feature type="region of interest" description="Disordered" evidence="1">
    <location>
        <begin position="1"/>
        <end position="36"/>
    </location>
</feature>
<comment type="caution">
    <text evidence="2">The sequence shown here is derived from an EMBL/GenBank/DDBJ whole genome shotgun (WGS) entry which is preliminary data.</text>
</comment>
<accession>A0A1V6S3F8</accession>
<dbReference type="OrthoDB" id="4323916at2759"/>
<reference evidence="3" key="1">
    <citation type="journal article" date="2017" name="Nat. Microbiol.">
        <title>Global analysis of biosynthetic gene clusters reveals vast potential of secondary metabolite production in Penicillium species.</title>
        <authorList>
            <person name="Nielsen J.C."/>
            <person name="Grijseels S."/>
            <person name="Prigent S."/>
            <person name="Ji B."/>
            <person name="Dainat J."/>
            <person name="Nielsen K.F."/>
            <person name="Frisvad J.C."/>
            <person name="Workman M."/>
            <person name="Nielsen J."/>
        </authorList>
    </citation>
    <scope>NUCLEOTIDE SEQUENCE [LARGE SCALE GENOMIC DNA]</scope>
    <source>
        <strain evidence="3">IBT 14082</strain>
    </source>
</reference>
<evidence type="ECO:0000313" key="2">
    <source>
        <dbReference type="EMBL" id="OQE08173.1"/>
    </source>
</evidence>
<feature type="compositionally biased region" description="Basic and acidic residues" evidence="1">
    <location>
        <begin position="24"/>
        <end position="34"/>
    </location>
</feature>
<dbReference type="EMBL" id="MLQL01000141">
    <property type="protein sequence ID" value="OQE08173.1"/>
    <property type="molecule type" value="Genomic_DNA"/>
</dbReference>
<dbReference type="AlphaFoldDB" id="A0A1V6S3F8"/>
<organism evidence="2 3">
    <name type="scientific">Penicillium flavigenum</name>
    <dbReference type="NCBI Taxonomy" id="254877"/>
    <lineage>
        <taxon>Eukaryota</taxon>
        <taxon>Fungi</taxon>
        <taxon>Dikarya</taxon>
        <taxon>Ascomycota</taxon>
        <taxon>Pezizomycotina</taxon>
        <taxon>Eurotiomycetes</taxon>
        <taxon>Eurotiomycetidae</taxon>
        <taxon>Eurotiales</taxon>
        <taxon>Aspergillaceae</taxon>
        <taxon>Penicillium</taxon>
    </lineage>
</organism>
<evidence type="ECO:0000256" key="1">
    <source>
        <dbReference type="SAM" id="MobiDB-lite"/>
    </source>
</evidence>